<evidence type="ECO:0000256" key="2">
    <source>
        <dbReference type="ARBA" id="ARBA00022448"/>
    </source>
</evidence>
<evidence type="ECO:0000313" key="6">
    <source>
        <dbReference type="Proteomes" id="UP001366060"/>
    </source>
</evidence>
<keyword evidence="3 4" id="KW-0732">Signal</keyword>
<evidence type="ECO:0000313" key="5">
    <source>
        <dbReference type="EMBL" id="MEL0658132.1"/>
    </source>
</evidence>
<name>A0ABU9H911_9GAMM</name>
<feature type="chain" id="PRO_5045925733" evidence="4">
    <location>
        <begin position="25"/>
        <end position="333"/>
    </location>
</feature>
<reference evidence="5 6" key="1">
    <citation type="submission" date="2024-02" db="EMBL/GenBank/DDBJ databases">
        <title>Bacteria isolated from the canopy kelp, Nereocystis luetkeana.</title>
        <authorList>
            <person name="Pfister C.A."/>
            <person name="Younker I.T."/>
            <person name="Light S.H."/>
        </authorList>
    </citation>
    <scope>NUCLEOTIDE SEQUENCE [LARGE SCALE GENOMIC DNA]</scope>
    <source>
        <strain evidence="5 6">TI.2.07</strain>
    </source>
</reference>
<dbReference type="Proteomes" id="UP001366060">
    <property type="component" value="Unassembled WGS sequence"/>
</dbReference>
<dbReference type="Pfam" id="PF03480">
    <property type="entry name" value="DctP"/>
    <property type="match status" value="1"/>
</dbReference>
<dbReference type="NCBIfam" id="TIGR00787">
    <property type="entry name" value="dctP"/>
    <property type="match status" value="1"/>
</dbReference>
<keyword evidence="2" id="KW-0813">Transport</keyword>
<dbReference type="PANTHER" id="PTHR33376">
    <property type="match status" value="1"/>
</dbReference>
<organism evidence="5 6">
    <name type="scientific">Psychromonas arctica</name>
    <dbReference type="NCBI Taxonomy" id="168275"/>
    <lineage>
        <taxon>Bacteria</taxon>
        <taxon>Pseudomonadati</taxon>
        <taxon>Pseudomonadota</taxon>
        <taxon>Gammaproteobacteria</taxon>
        <taxon>Alteromonadales</taxon>
        <taxon>Psychromonadaceae</taxon>
        <taxon>Psychromonas</taxon>
    </lineage>
</organism>
<dbReference type="InterPro" id="IPR004682">
    <property type="entry name" value="TRAP_DctP"/>
</dbReference>
<dbReference type="PANTHER" id="PTHR33376:SF7">
    <property type="entry name" value="C4-DICARBOXYLATE-BINDING PROTEIN DCTB"/>
    <property type="match status" value="1"/>
</dbReference>
<sequence length="333" mass="36802">MQKTKFIKVLSLTAGLVLSTNAFSENWKIAVGDGGGSAQEALGVKFSELLTEKAGDKYKTTLFVNGQLGSEQATVNDVAIGTLDMSIVAANNLAPFSPSVGLLSLPYIFENIDQAEAVINSSIEKRITDTTLKQAGVRIVAWSYSGFRMLTNSEHPVKNLGDLEDLRIRVPKSDLIIKTYQSFGGNPTPVAWSETFTALQQGVVEGQETPYAAIHSMKFGEIQKYLTETHYLFALEPLIMSESVFQEQSEDVQKAILAAGKEATEYSLAWIKDKEGSIKEELVAKYEMQIDQLEDEGEWVKKAQATVWPEFYEQVGGKDKINELLILLDRESI</sequence>
<proteinExistence type="inferred from homology"/>
<dbReference type="InterPro" id="IPR018389">
    <property type="entry name" value="DctP_fam"/>
</dbReference>
<evidence type="ECO:0000256" key="3">
    <source>
        <dbReference type="ARBA" id="ARBA00022729"/>
    </source>
</evidence>
<dbReference type="NCBIfam" id="NF037995">
    <property type="entry name" value="TRAP_S1"/>
    <property type="match status" value="1"/>
</dbReference>
<dbReference type="CDD" id="cd13603">
    <property type="entry name" value="PBP2_TRAP_Siap_TeaA_like"/>
    <property type="match status" value="1"/>
</dbReference>
<evidence type="ECO:0000256" key="4">
    <source>
        <dbReference type="SAM" id="SignalP"/>
    </source>
</evidence>
<dbReference type="RefSeq" id="WP_341626844.1">
    <property type="nucleotide sequence ID" value="NZ_JBAKBA010000004.1"/>
</dbReference>
<accession>A0ABU9H911</accession>
<dbReference type="InterPro" id="IPR038404">
    <property type="entry name" value="TRAP_DctP_sf"/>
</dbReference>
<feature type="signal peptide" evidence="4">
    <location>
        <begin position="1"/>
        <end position="24"/>
    </location>
</feature>
<gene>
    <name evidence="5" type="ORF">V6255_03170</name>
</gene>
<dbReference type="Gene3D" id="3.40.190.170">
    <property type="entry name" value="Bacterial extracellular solute-binding protein, family 7"/>
    <property type="match status" value="1"/>
</dbReference>
<keyword evidence="6" id="KW-1185">Reference proteome</keyword>
<dbReference type="PIRSF" id="PIRSF006470">
    <property type="entry name" value="DctB"/>
    <property type="match status" value="1"/>
</dbReference>
<evidence type="ECO:0000256" key="1">
    <source>
        <dbReference type="ARBA" id="ARBA00009023"/>
    </source>
</evidence>
<comment type="caution">
    <text evidence="5">The sequence shown here is derived from an EMBL/GenBank/DDBJ whole genome shotgun (WGS) entry which is preliminary data.</text>
</comment>
<dbReference type="EMBL" id="JBAKBA010000004">
    <property type="protein sequence ID" value="MEL0658132.1"/>
    <property type="molecule type" value="Genomic_DNA"/>
</dbReference>
<comment type="similarity">
    <text evidence="1">Belongs to the bacterial solute-binding protein 7 family.</text>
</comment>
<protein>
    <submittedName>
        <fullName evidence="5">TRAP transporter substrate-binding protein</fullName>
    </submittedName>
</protein>